<evidence type="ECO:0000256" key="6">
    <source>
        <dbReference type="RuleBase" id="RU000682"/>
    </source>
</evidence>
<reference evidence="9" key="1">
    <citation type="submission" date="2021-02" db="EMBL/GenBank/DDBJ databases">
        <authorList>
            <person name="Nowell W R."/>
        </authorList>
    </citation>
    <scope>NUCLEOTIDE SEQUENCE</scope>
    <source>
        <strain evidence="9">Ploen Becks lab</strain>
    </source>
</reference>
<name>A0A813Q1N4_9BILA</name>
<organism evidence="9 10">
    <name type="scientific">Brachionus calyciflorus</name>
    <dbReference type="NCBI Taxonomy" id="104777"/>
    <lineage>
        <taxon>Eukaryota</taxon>
        <taxon>Metazoa</taxon>
        <taxon>Spiralia</taxon>
        <taxon>Gnathifera</taxon>
        <taxon>Rotifera</taxon>
        <taxon>Eurotatoria</taxon>
        <taxon>Monogononta</taxon>
        <taxon>Pseudotrocha</taxon>
        <taxon>Ploima</taxon>
        <taxon>Brachionidae</taxon>
        <taxon>Brachionus</taxon>
    </lineage>
</organism>
<evidence type="ECO:0000256" key="3">
    <source>
        <dbReference type="ARBA" id="ARBA00023155"/>
    </source>
</evidence>
<dbReference type="Pfam" id="PF00046">
    <property type="entry name" value="Homeodomain"/>
    <property type="match status" value="1"/>
</dbReference>
<dbReference type="Gene3D" id="1.10.10.60">
    <property type="entry name" value="Homeodomain-like"/>
    <property type="match status" value="1"/>
</dbReference>
<evidence type="ECO:0000256" key="4">
    <source>
        <dbReference type="ARBA" id="ARBA00023242"/>
    </source>
</evidence>
<evidence type="ECO:0000256" key="2">
    <source>
        <dbReference type="ARBA" id="ARBA00023125"/>
    </source>
</evidence>
<proteinExistence type="predicted"/>
<feature type="compositionally biased region" description="Low complexity" evidence="7">
    <location>
        <begin position="261"/>
        <end position="273"/>
    </location>
</feature>
<dbReference type="SMART" id="SM00389">
    <property type="entry name" value="HOX"/>
    <property type="match status" value="1"/>
</dbReference>
<dbReference type="EMBL" id="CAJNOC010000431">
    <property type="protein sequence ID" value="CAF0760749.1"/>
    <property type="molecule type" value="Genomic_DNA"/>
</dbReference>
<dbReference type="PROSITE" id="PS00027">
    <property type="entry name" value="HOMEOBOX_1"/>
    <property type="match status" value="1"/>
</dbReference>
<evidence type="ECO:0000256" key="5">
    <source>
        <dbReference type="PROSITE-ProRule" id="PRU00108"/>
    </source>
</evidence>
<protein>
    <recommendedName>
        <fullName evidence="8">Homeobox domain-containing protein</fullName>
    </recommendedName>
</protein>
<dbReference type="GO" id="GO:0005634">
    <property type="term" value="C:nucleus"/>
    <property type="evidence" value="ECO:0007669"/>
    <property type="project" value="UniProtKB-SubCell"/>
</dbReference>
<dbReference type="FunFam" id="1.10.10.60:FF:000373">
    <property type="entry name" value="Blast:Brain-specific homeobox protein"/>
    <property type="match status" value="1"/>
</dbReference>
<dbReference type="InterPro" id="IPR000047">
    <property type="entry name" value="HTH_motif"/>
</dbReference>
<dbReference type="InterPro" id="IPR009057">
    <property type="entry name" value="Homeodomain-like_sf"/>
</dbReference>
<keyword evidence="4 5" id="KW-0539">Nucleus</keyword>
<feature type="domain" description="Homeobox" evidence="8">
    <location>
        <begin position="198"/>
        <end position="258"/>
    </location>
</feature>
<evidence type="ECO:0000259" key="8">
    <source>
        <dbReference type="PROSITE" id="PS50071"/>
    </source>
</evidence>
<keyword evidence="2 5" id="KW-0238">DNA-binding</keyword>
<feature type="DNA-binding region" description="Homeobox" evidence="5">
    <location>
        <begin position="200"/>
        <end position="259"/>
    </location>
</feature>
<keyword evidence="10" id="KW-1185">Reference proteome</keyword>
<dbReference type="Proteomes" id="UP000663879">
    <property type="component" value="Unassembled WGS sequence"/>
</dbReference>
<feature type="compositionally biased region" description="Basic residues" evidence="7">
    <location>
        <begin position="251"/>
        <end position="260"/>
    </location>
</feature>
<evidence type="ECO:0000313" key="9">
    <source>
        <dbReference type="EMBL" id="CAF0760749.1"/>
    </source>
</evidence>
<comment type="caution">
    <text evidence="9">The sequence shown here is derived from an EMBL/GenBank/DDBJ whole genome shotgun (WGS) entry which is preliminary data.</text>
</comment>
<dbReference type="GO" id="GO:0003677">
    <property type="term" value="F:DNA binding"/>
    <property type="evidence" value="ECO:0007669"/>
    <property type="project" value="UniProtKB-UniRule"/>
</dbReference>
<dbReference type="GO" id="GO:0000981">
    <property type="term" value="F:DNA-binding transcription factor activity, RNA polymerase II-specific"/>
    <property type="evidence" value="ECO:0007669"/>
    <property type="project" value="InterPro"/>
</dbReference>
<comment type="subcellular location">
    <subcellularLocation>
        <location evidence="1 5 6">Nucleus</location>
    </subcellularLocation>
</comment>
<dbReference type="PROSITE" id="PS50071">
    <property type="entry name" value="HOMEOBOX_2"/>
    <property type="match status" value="1"/>
</dbReference>
<gene>
    <name evidence="9" type="ORF">OXX778_LOCUS4415</name>
</gene>
<dbReference type="PRINTS" id="PR00024">
    <property type="entry name" value="HOMEOBOX"/>
</dbReference>
<accession>A0A813Q1N4</accession>
<dbReference type="OrthoDB" id="6159439at2759"/>
<feature type="region of interest" description="Disordered" evidence="7">
    <location>
        <begin position="1"/>
        <end position="51"/>
    </location>
</feature>
<dbReference type="PANTHER" id="PTHR24333:SF8">
    <property type="entry name" value="HOMEOBOX PROTEIN CEH-62"/>
    <property type="match status" value="1"/>
</dbReference>
<dbReference type="InterPro" id="IPR050848">
    <property type="entry name" value="Homeobox_TF"/>
</dbReference>
<keyword evidence="3 5" id="KW-0371">Homeobox</keyword>
<dbReference type="InterPro" id="IPR017970">
    <property type="entry name" value="Homeobox_CS"/>
</dbReference>
<feature type="compositionally biased region" description="Basic and acidic residues" evidence="7">
    <location>
        <begin position="40"/>
        <end position="51"/>
    </location>
</feature>
<feature type="region of interest" description="Disordered" evidence="7">
    <location>
        <begin position="250"/>
        <end position="341"/>
    </location>
</feature>
<evidence type="ECO:0000256" key="1">
    <source>
        <dbReference type="ARBA" id="ARBA00004123"/>
    </source>
</evidence>
<feature type="compositionally biased region" description="Low complexity" evidence="7">
    <location>
        <begin position="291"/>
        <end position="314"/>
    </location>
</feature>
<dbReference type="InterPro" id="IPR001356">
    <property type="entry name" value="HD"/>
</dbReference>
<dbReference type="CDD" id="cd00086">
    <property type="entry name" value="homeodomain"/>
    <property type="match status" value="1"/>
</dbReference>
<sequence>MISYSQNTKNPSSNLFSSPASNSSLSSLSPNCGKTTMSNYEKDSSSDEIEPKATISSFRIDDLIKSTNENSEQNRTSSVLSSVYDLPSYFPNILLNKSFIQSKPELMPLLLNGLNGGQMMSALAAAALNGSQKLENFYFGQNGAESSENIFSNNRMGNSHAHNEANLVQNNPVSLASSIVAAAQAASNSQIKNSIKLCRRRKARTVFSDQQLSGLEKRFESQKYLSTPERVELANSLGLSETQVKTWFQNRRMKHKKVSKKSVNSTTGKTSSNDQVSQCGEHLSRKMTKKSASINSRSNSGSSSRSRSNSECSSHTNNSNIDCESEKSDDEASFNQSMDENCKEKEEIIDPGSQDLNEEETEGKLSNRFLKNTAMSNLGQNQLDLGHFLNYQSLPNQQLKLMHHFYNEMRSGNNPIANLLNNNYLAHLSQMNNFSLVNEKNQSGIK</sequence>
<dbReference type="AlphaFoldDB" id="A0A813Q1N4"/>
<dbReference type="PANTHER" id="PTHR24333">
    <property type="entry name" value="HOMEO BOX HB9 LIKE A-RELATED"/>
    <property type="match status" value="1"/>
</dbReference>
<dbReference type="InterPro" id="IPR020479">
    <property type="entry name" value="HD_metazoa"/>
</dbReference>
<feature type="compositionally biased region" description="Low complexity" evidence="7">
    <location>
        <begin position="10"/>
        <end position="31"/>
    </location>
</feature>
<dbReference type="SUPFAM" id="SSF46689">
    <property type="entry name" value="Homeodomain-like"/>
    <property type="match status" value="1"/>
</dbReference>
<evidence type="ECO:0000313" key="10">
    <source>
        <dbReference type="Proteomes" id="UP000663879"/>
    </source>
</evidence>
<evidence type="ECO:0000256" key="7">
    <source>
        <dbReference type="SAM" id="MobiDB-lite"/>
    </source>
</evidence>
<dbReference type="PRINTS" id="PR00031">
    <property type="entry name" value="HTHREPRESSR"/>
</dbReference>